<evidence type="ECO:0000256" key="2">
    <source>
        <dbReference type="HAMAP-Rule" id="MF_02087"/>
    </source>
</evidence>
<dbReference type="AlphaFoldDB" id="A0A250G974"/>
<dbReference type="SUPFAM" id="SSF51419">
    <property type="entry name" value="PLP-binding barrel"/>
    <property type="match status" value="1"/>
</dbReference>
<dbReference type="GO" id="GO:0030170">
    <property type="term" value="F:pyridoxal phosphate binding"/>
    <property type="evidence" value="ECO:0007669"/>
    <property type="project" value="UniProtKB-UniRule"/>
</dbReference>
<name>A0A250G974_9FLAO</name>
<evidence type="ECO:0000256" key="4">
    <source>
        <dbReference type="RuleBase" id="RU004514"/>
    </source>
</evidence>
<dbReference type="PANTHER" id="PTHR10146">
    <property type="entry name" value="PROLINE SYNTHETASE CO-TRANSCRIBED BACTERIAL HOMOLOG PROTEIN"/>
    <property type="match status" value="1"/>
</dbReference>
<keyword evidence="1 2" id="KW-0663">Pyridoxal phosphate</keyword>
<feature type="modified residue" description="N6-(pyridoxal phosphate)lysine" evidence="2 3">
    <location>
        <position position="25"/>
    </location>
</feature>
<evidence type="ECO:0000256" key="3">
    <source>
        <dbReference type="PIRSR" id="PIRSR004848-1"/>
    </source>
</evidence>
<dbReference type="Proteomes" id="UP000243136">
    <property type="component" value="Chromosome"/>
</dbReference>
<accession>A0A250G974</accession>
<dbReference type="PIRSF" id="PIRSF004848">
    <property type="entry name" value="YBL036c_PLPDEIII"/>
    <property type="match status" value="1"/>
</dbReference>
<dbReference type="Pfam" id="PF01168">
    <property type="entry name" value="Ala_racemase_N"/>
    <property type="match status" value="1"/>
</dbReference>
<feature type="domain" description="Alanine racemase N-terminal" evidence="5">
    <location>
        <begin position="3"/>
        <end position="218"/>
    </location>
</feature>
<gene>
    <name evidence="6" type="ORF">CGC56_02800</name>
</gene>
<dbReference type="CDD" id="cd00635">
    <property type="entry name" value="PLPDE_III_YBL036c_like"/>
    <property type="match status" value="1"/>
</dbReference>
<sequence>MSITENLKQLKNTLPKDVILVAVSKFKPIADLQVAYQAGQRVFGESKIQEMTQKQEALPKDIQWHMIGHVQRNKVKYMAPYVSLIHGVDSLRLLEEIDKQAFKNQRIIDCLLQVHIAQEETKFGFNPQEIFDLITNPSFSNLKNIKIKGLMGMASFTSDETQIKKEFQLLKHCYDRLKTKEHPLLSIEFLSMGMSDDYPIALACGSNMIRVGSKIFGNRG</sequence>
<comment type="function">
    <text evidence="2">Pyridoxal 5'-phosphate (PLP)-binding protein, which is involved in PLP homeostasis.</text>
</comment>
<reference evidence="7" key="1">
    <citation type="submission" date="2017-06" db="EMBL/GenBank/DDBJ databases">
        <title>Capnocytophaga spp. assemblies.</title>
        <authorList>
            <person name="Gulvik C.A."/>
        </authorList>
    </citation>
    <scope>NUCLEOTIDE SEQUENCE [LARGE SCALE GENOMIC DNA]</scope>
    <source>
        <strain evidence="7">H5594</strain>
    </source>
</reference>
<evidence type="ECO:0000313" key="6">
    <source>
        <dbReference type="EMBL" id="ATA92737.1"/>
    </source>
</evidence>
<dbReference type="FunFam" id="3.20.20.10:FF:000018">
    <property type="entry name" value="Pyridoxal phosphate homeostasis protein"/>
    <property type="match status" value="1"/>
</dbReference>
<evidence type="ECO:0000256" key="1">
    <source>
        <dbReference type="ARBA" id="ARBA00022898"/>
    </source>
</evidence>
<dbReference type="EMBL" id="CP022388">
    <property type="protein sequence ID" value="ATA92737.1"/>
    <property type="molecule type" value="Genomic_DNA"/>
</dbReference>
<evidence type="ECO:0000259" key="5">
    <source>
        <dbReference type="Pfam" id="PF01168"/>
    </source>
</evidence>
<dbReference type="RefSeq" id="WP_095917906.1">
    <property type="nucleotide sequence ID" value="NZ_CP022388.1"/>
</dbReference>
<proteinExistence type="inferred from homology"/>
<protein>
    <recommendedName>
        <fullName evidence="2">Pyridoxal phosphate homeostasis protein</fullName>
        <shortName evidence="2">PLP homeostasis protein</shortName>
    </recommendedName>
</protein>
<dbReference type="InterPro" id="IPR001608">
    <property type="entry name" value="Ala_racemase_N"/>
</dbReference>
<dbReference type="NCBIfam" id="TIGR00044">
    <property type="entry name" value="YggS family pyridoxal phosphate-dependent enzyme"/>
    <property type="match status" value="1"/>
</dbReference>
<dbReference type="HAMAP" id="MF_02087">
    <property type="entry name" value="PLP_homeostasis"/>
    <property type="match status" value="1"/>
</dbReference>
<organism evidence="6 7">
    <name type="scientific">Capnocytophaga canimorsus</name>
    <dbReference type="NCBI Taxonomy" id="28188"/>
    <lineage>
        <taxon>Bacteria</taxon>
        <taxon>Pseudomonadati</taxon>
        <taxon>Bacteroidota</taxon>
        <taxon>Flavobacteriia</taxon>
        <taxon>Flavobacteriales</taxon>
        <taxon>Flavobacteriaceae</taxon>
        <taxon>Capnocytophaga</taxon>
    </lineage>
</organism>
<comment type="similarity">
    <text evidence="2 4">Belongs to the pyridoxal phosphate-binding protein YggS/PROSC family.</text>
</comment>
<comment type="cofactor">
    <cofactor evidence="3">
        <name>pyridoxal 5'-phosphate</name>
        <dbReference type="ChEBI" id="CHEBI:597326"/>
    </cofactor>
</comment>
<dbReference type="InterPro" id="IPR029066">
    <property type="entry name" value="PLP-binding_barrel"/>
</dbReference>
<dbReference type="InterPro" id="IPR011078">
    <property type="entry name" value="PyrdxlP_homeostasis"/>
</dbReference>
<evidence type="ECO:0000313" key="7">
    <source>
        <dbReference type="Proteomes" id="UP000243136"/>
    </source>
</evidence>
<dbReference type="PANTHER" id="PTHR10146:SF14">
    <property type="entry name" value="PYRIDOXAL PHOSPHATE HOMEOSTASIS PROTEIN"/>
    <property type="match status" value="1"/>
</dbReference>
<dbReference type="Gene3D" id="3.20.20.10">
    <property type="entry name" value="Alanine racemase"/>
    <property type="match status" value="1"/>
</dbReference>